<dbReference type="InterPro" id="IPR001810">
    <property type="entry name" value="F-box_dom"/>
</dbReference>
<dbReference type="EMBL" id="QPFP01000002">
    <property type="protein sequence ID" value="TEB39341.1"/>
    <property type="molecule type" value="Genomic_DNA"/>
</dbReference>
<gene>
    <name evidence="2" type="ORF">FA13DRAFT_469295</name>
</gene>
<evidence type="ECO:0000313" key="2">
    <source>
        <dbReference type="EMBL" id="TEB39341.1"/>
    </source>
</evidence>
<dbReference type="STRING" id="71717.A0A4Y7TZA8"/>
<reference evidence="2 3" key="1">
    <citation type="journal article" date="2019" name="Nat. Ecol. Evol.">
        <title>Megaphylogeny resolves global patterns of mushroom evolution.</title>
        <authorList>
            <person name="Varga T."/>
            <person name="Krizsan K."/>
            <person name="Foldi C."/>
            <person name="Dima B."/>
            <person name="Sanchez-Garcia M."/>
            <person name="Sanchez-Ramirez S."/>
            <person name="Szollosi G.J."/>
            <person name="Szarkandi J.G."/>
            <person name="Papp V."/>
            <person name="Albert L."/>
            <person name="Andreopoulos W."/>
            <person name="Angelini C."/>
            <person name="Antonin V."/>
            <person name="Barry K.W."/>
            <person name="Bougher N.L."/>
            <person name="Buchanan P."/>
            <person name="Buyck B."/>
            <person name="Bense V."/>
            <person name="Catcheside P."/>
            <person name="Chovatia M."/>
            <person name="Cooper J."/>
            <person name="Damon W."/>
            <person name="Desjardin D."/>
            <person name="Finy P."/>
            <person name="Geml J."/>
            <person name="Haridas S."/>
            <person name="Hughes K."/>
            <person name="Justo A."/>
            <person name="Karasinski D."/>
            <person name="Kautmanova I."/>
            <person name="Kiss B."/>
            <person name="Kocsube S."/>
            <person name="Kotiranta H."/>
            <person name="LaButti K.M."/>
            <person name="Lechner B.E."/>
            <person name="Liimatainen K."/>
            <person name="Lipzen A."/>
            <person name="Lukacs Z."/>
            <person name="Mihaltcheva S."/>
            <person name="Morgado L.N."/>
            <person name="Niskanen T."/>
            <person name="Noordeloos M.E."/>
            <person name="Ohm R.A."/>
            <person name="Ortiz-Santana B."/>
            <person name="Ovrebo C."/>
            <person name="Racz N."/>
            <person name="Riley R."/>
            <person name="Savchenko A."/>
            <person name="Shiryaev A."/>
            <person name="Soop K."/>
            <person name="Spirin V."/>
            <person name="Szebenyi C."/>
            <person name="Tomsovsky M."/>
            <person name="Tulloss R.E."/>
            <person name="Uehling J."/>
            <person name="Grigoriev I.V."/>
            <person name="Vagvolgyi C."/>
            <person name="Papp T."/>
            <person name="Martin F.M."/>
            <person name="Miettinen O."/>
            <person name="Hibbett D.S."/>
            <person name="Nagy L.G."/>
        </authorList>
    </citation>
    <scope>NUCLEOTIDE SEQUENCE [LARGE SCALE GENOMIC DNA]</scope>
    <source>
        <strain evidence="2 3">FP101781</strain>
    </source>
</reference>
<proteinExistence type="predicted"/>
<accession>A0A4Y7TZA8</accession>
<comment type="caution">
    <text evidence="2">The sequence shown here is derived from an EMBL/GenBank/DDBJ whole genome shotgun (WGS) entry which is preliminary data.</text>
</comment>
<dbReference type="OrthoDB" id="2850673at2759"/>
<dbReference type="Proteomes" id="UP000298030">
    <property type="component" value="Unassembled WGS sequence"/>
</dbReference>
<keyword evidence="3" id="KW-1185">Reference proteome</keyword>
<evidence type="ECO:0000313" key="3">
    <source>
        <dbReference type="Proteomes" id="UP000298030"/>
    </source>
</evidence>
<organism evidence="2 3">
    <name type="scientific">Coprinellus micaceus</name>
    <name type="common">Glistening ink-cap mushroom</name>
    <name type="synonym">Coprinus micaceus</name>
    <dbReference type="NCBI Taxonomy" id="71717"/>
    <lineage>
        <taxon>Eukaryota</taxon>
        <taxon>Fungi</taxon>
        <taxon>Dikarya</taxon>
        <taxon>Basidiomycota</taxon>
        <taxon>Agaricomycotina</taxon>
        <taxon>Agaricomycetes</taxon>
        <taxon>Agaricomycetidae</taxon>
        <taxon>Agaricales</taxon>
        <taxon>Agaricineae</taxon>
        <taxon>Psathyrellaceae</taxon>
        <taxon>Coprinellus</taxon>
    </lineage>
</organism>
<sequence length="617" mass="68707">MSPPNTEINANSFTDLETTYAPLDPTSSFTEATKALFDIEGRSNGNIRRSQVEARIVELENEVRVLKSYLNTATTTGRLPPEILSHIFLELSSSAPVGNSTSQRLSWVRLTHVCRHWRGVALNCPALWSNLNVAHEVWADLMLSRSKQAPLSVDLSIRETRCGPQAFKALLSKIYSHGTRLRTLKLCVSEGDMLSDFPPTVPNLQTLALTINLAYSTKAQLPAHVLAGGAPSLEHLEVVGFSLPWKVIPSTPKLRFLKLFQVSKADRLSPQFLAESIGQMPALQDLDIKNFLPPGPPAPLLTPIDLPSLQSLTSVDELPPVASFVQSCTPFQAKRIDFQMTGALPTIEAIGDFFANLANRWKNPTTDRAWAETGIQALHLKGMDSNNRKLVLEAHYRPYDPHDKSKPDLHLTLPVSKALVPKVLSAFAESFNLNTIQWLTIALNDDCLGKSWKYIAPLGSLETLYFSGGDTILGFVSSMGEKWAKSFFASTSRRSSGPGNSSGRSLFPALTTIKCRDVDFDLDRQGLGEDNANELAKLLKRWPTASPLRELHLDLCLNFTNDDYAHLQEEAPRLTIKWDGIEDISSEAEEDDDEDMYDEFMMYHNAFDDYDYDSDYF</sequence>
<protein>
    <recommendedName>
        <fullName evidence="1">F-box domain-containing protein</fullName>
    </recommendedName>
</protein>
<dbReference type="Gene3D" id="1.20.1280.50">
    <property type="match status" value="1"/>
</dbReference>
<feature type="domain" description="F-box" evidence="1">
    <location>
        <begin position="78"/>
        <end position="132"/>
    </location>
</feature>
<evidence type="ECO:0000259" key="1">
    <source>
        <dbReference type="Pfam" id="PF12937"/>
    </source>
</evidence>
<dbReference type="InterPro" id="IPR032675">
    <property type="entry name" value="LRR_dom_sf"/>
</dbReference>
<dbReference type="SUPFAM" id="SSF52047">
    <property type="entry name" value="RNI-like"/>
    <property type="match status" value="1"/>
</dbReference>
<dbReference type="AlphaFoldDB" id="A0A4Y7TZA8"/>
<dbReference type="Pfam" id="PF12937">
    <property type="entry name" value="F-box-like"/>
    <property type="match status" value="1"/>
</dbReference>
<dbReference type="SUPFAM" id="SSF81383">
    <property type="entry name" value="F-box domain"/>
    <property type="match status" value="1"/>
</dbReference>
<dbReference type="Gene3D" id="3.80.10.10">
    <property type="entry name" value="Ribonuclease Inhibitor"/>
    <property type="match status" value="1"/>
</dbReference>
<name>A0A4Y7TZA8_COPMI</name>
<dbReference type="InterPro" id="IPR036047">
    <property type="entry name" value="F-box-like_dom_sf"/>
</dbReference>